<dbReference type="Gene3D" id="3.55.40.10">
    <property type="entry name" value="minor pseudopilin epsh domain"/>
    <property type="match status" value="1"/>
</dbReference>
<dbReference type="SUPFAM" id="SSF54523">
    <property type="entry name" value="Pili subunits"/>
    <property type="match status" value="1"/>
</dbReference>
<evidence type="ECO:0000256" key="7">
    <source>
        <dbReference type="ARBA" id="ARBA00022989"/>
    </source>
</evidence>
<evidence type="ECO:0000256" key="8">
    <source>
        <dbReference type="ARBA" id="ARBA00023136"/>
    </source>
</evidence>
<proteinExistence type="predicted"/>
<keyword evidence="7 10" id="KW-1133">Transmembrane helix</keyword>
<evidence type="ECO:0000256" key="10">
    <source>
        <dbReference type="SAM" id="Phobius"/>
    </source>
</evidence>
<evidence type="ECO:0000256" key="9">
    <source>
        <dbReference type="ARBA" id="ARBA00030775"/>
    </source>
</evidence>
<keyword evidence="3" id="KW-1003">Cell membrane</keyword>
<evidence type="ECO:0000256" key="3">
    <source>
        <dbReference type="ARBA" id="ARBA00022475"/>
    </source>
</evidence>
<evidence type="ECO:0000313" key="12">
    <source>
        <dbReference type="Proteomes" id="UP000601768"/>
    </source>
</evidence>
<organism evidence="11 12">
    <name type="scientific">Neptunicella marina</name>
    <dbReference type="NCBI Taxonomy" id="2125989"/>
    <lineage>
        <taxon>Bacteria</taxon>
        <taxon>Pseudomonadati</taxon>
        <taxon>Pseudomonadota</taxon>
        <taxon>Gammaproteobacteria</taxon>
        <taxon>Alteromonadales</taxon>
        <taxon>Alteromonadaceae</taxon>
        <taxon>Neptunicella</taxon>
    </lineage>
</organism>
<dbReference type="RefSeq" id="WP_186506327.1">
    <property type="nucleotide sequence ID" value="NZ_JACNEP010000005.1"/>
</dbReference>
<evidence type="ECO:0000256" key="5">
    <source>
        <dbReference type="ARBA" id="ARBA00022519"/>
    </source>
</evidence>
<keyword evidence="12" id="KW-1185">Reference proteome</keyword>
<gene>
    <name evidence="11" type="primary">gspH</name>
    <name evidence="11" type="ORF">H8B19_08260</name>
</gene>
<keyword evidence="8 10" id="KW-0472">Membrane</keyword>
<dbReference type="NCBIfam" id="TIGR01708">
    <property type="entry name" value="typeII_sec_gspH"/>
    <property type="match status" value="1"/>
</dbReference>
<evidence type="ECO:0000313" key="11">
    <source>
        <dbReference type="EMBL" id="MBC3765867.1"/>
    </source>
</evidence>
<keyword evidence="6 10" id="KW-0812">Transmembrane</keyword>
<accession>A0A8J6IU69</accession>
<dbReference type="PROSITE" id="PS00409">
    <property type="entry name" value="PROKAR_NTER_METHYL"/>
    <property type="match status" value="1"/>
</dbReference>
<dbReference type="AlphaFoldDB" id="A0A8J6IU69"/>
<dbReference type="EMBL" id="JACNEP010000005">
    <property type="protein sequence ID" value="MBC3765867.1"/>
    <property type="molecule type" value="Genomic_DNA"/>
</dbReference>
<dbReference type="InterPro" id="IPR012902">
    <property type="entry name" value="N_methyl_site"/>
</dbReference>
<dbReference type="Pfam" id="PF07963">
    <property type="entry name" value="N_methyl"/>
    <property type="match status" value="1"/>
</dbReference>
<comment type="subcellular location">
    <subcellularLocation>
        <location evidence="1">Cell inner membrane</location>
        <topology evidence="1">Single-pass membrane protein</topology>
    </subcellularLocation>
</comment>
<dbReference type="InterPro" id="IPR002416">
    <property type="entry name" value="T2SS_protein-GspH"/>
</dbReference>
<dbReference type="InterPro" id="IPR049875">
    <property type="entry name" value="TypeII_GspH"/>
</dbReference>
<name>A0A8J6IU69_9ALTE</name>
<reference evidence="11" key="1">
    <citation type="journal article" date="2018" name="Int. J. Syst. Evol. Microbiol.">
        <title>Neptunicella marina gen. nov., sp. nov., isolated from surface seawater.</title>
        <authorList>
            <person name="Liu X."/>
            <person name="Lai Q."/>
            <person name="Du Y."/>
            <person name="Zhang X."/>
            <person name="Liu Z."/>
            <person name="Sun F."/>
            <person name="Shao Z."/>
        </authorList>
    </citation>
    <scope>NUCLEOTIDE SEQUENCE</scope>
    <source>
        <strain evidence="11">S27-2</strain>
    </source>
</reference>
<dbReference type="GO" id="GO:0015627">
    <property type="term" value="C:type II protein secretion system complex"/>
    <property type="evidence" value="ECO:0007669"/>
    <property type="project" value="InterPro"/>
</dbReference>
<evidence type="ECO:0000256" key="1">
    <source>
        <dbReference type="ARBA" id="ARBA00004377"/>
    </source>
</evidence>
<reference evidence="11" key="2">
    <citation type="submission" date="2020-08" db="EMBL/GenBank/DDBJ databases">
        <authorList>
            <person name="Lai Q."/>
        </authorList>
    </citation>
    <scope>NUCLEOTIDE SEQUENCE</scope>
    <source>
        <strain evidence="11">S27-2</strain>
    </source>
</reference>
<evidence type="ECO:0000256" key="4">
    <source>
        <dbReference type="ARBA" id="ARBA00022481"/>
    </source>
</evidence>
<comment type="caution">
    <text evidence="11">The sequence shown here is derived from an EMBL/GenBank/DDBJ whole genome shotgun (WGS) entry which is preliminary data.</text>
</comment>
<dbReference type="GO" id="GO:0005886">
    <property type="term" value="C:plasma membrane"/>
    <property type="evidence" value="ECO:0007669"/>
    <property type="project" value="UniProtKB-SubCell"/>
</dbReference>
<evidence type="ECO:0000256" key="2">
    <source>
        <dbReference type="ARBA" id="ARBA00021549"/>
    </source>
</evidence>
<dbReference type="NCBIfam" id="TIGR02532">
    <property type="entry name" value="IV_pilin_GFxxxE"/>
    <property type="match status" value="1"/>
</dbReference>
<keyword evidence="5" id="KW-0997">Cell inner membrane</keyword>
<dbReference type="Proteomes" id="UP000601768">
    <property type="component" value="Unassembled WGS sequence"/>
</dbReference>
<dbReference type="InterPro" id="IPR045584">
    <property type="entry name" value="Pilin-like"/>
</dbReference>
<protein>
    <recommendedName>
        <fullName evidence="2">Type II secretion system protein H</fullName>
    </recommendedName>
    <alternativeName>
        <fullName evidence="9">General secretion pathway protein H</fullName>
    </alternativeName>
</protein>
<dbReference type="PRINTS" id="PR00885">
    <property type="entry name" value="BCTERIALGSPH"/>
</dbReference>
<evidence type="ECO:0000256" key="6">
    <source>
        <dbReference type="ARBA" id="ARBA00022692"/>
    </source>
</evidence>
<dbReference type="GO" id="GO:0015628">
    <property type="term" value="P:protein secretion by the type II secretion system"/>
    <property type="evidence" value="ECO:0007669"/>
    <property type="project" value="InterPro"/>
</dbReference>
<sequence length="201" mass="22997">MLRRRTAGFTLLEIMVVLLIIGISVTVVLLNVNGPERKDQLKQQAERFKALCTMASEYAILNQRQLGLRVEPNSYYFVVLDDEQKWQLIENNKLFAEHKLADDFTLELNLDDLPWQQDDNLFDQGVFDETLSVSDDETSIGDEEEKPLPPPQVWLFSSGDITPFSLTFTFDPLNNTEIPAYFKVEAPDALPLTMTEALERP</sequence>
<keyword evidence="4" id="KW-0488">Methylation</keyword>
<feature type="transmembrane region" description="Helical" evidence="10">
    <location>
        <begin position="12"/>
        <end position="32"/>
    </location>
</feature>